<evidence type="ECO:0000313" key="2">
    <source>
        <dbReference type="EMBL" id="KAJ6443596.1"/>
    </source>
</evidence>
<dbReference type="InterPro" id="IPR029052">
    <property type="entry name" value="Metallo-depent_PP-like"/>
</dbReference>
<gene>
    <name evidence="2" type="ORF">O9K51_04775</name>
</gene>
<comment type="caution">
    <text evidence="2">The sequence shown here is derived from an EMBL/GenBank/DDBJ whole genome shotgun (WGS) entry which is preliminary data.</text>
</comment>
<dbReference type="InterPro" id="IPR051693">
    <property type="entry name" value="UPF0046_metallophosphoest"/>
</dbReference>
<dbReference type="CDD" id="cd07379">
    <property type="entry name" value="MPP_239FB"/>
    <property type="match status" value="1"/>
</dbReference>
<evidence type="ECO:0000313" key="3">
    <source>
        <dbReference type="Proteomes" id="UP001163105"/>
    </source>
</evidence>
<evidence type="ECO:0000259" key="1">
    <source>
        <dbReference type="Pfam" id="PF00149"/>
    </source>
</evidence>
<proteinExistence type="predicted"/>
<dbReference type="PANTHER" id="PTHR12905">
    <property type="entry name" value="METALLOPHOSPHOESTERASE"/>
    <property type="match status" value="1"/>
</dbReference>
<dbReference type="AlphaFoldDB" id="A0AB34FXU3"/>
<feature type="domain" description="Calcineurin-like phosphoesterase" evidence="1">
    <location>
        <begin position="13"/>
        <end position="215"/>
    </location>
</feature>
<name>A0AB34FXU3_9HYPO</name>
<accession>A0AB34FXU3</accession>
<organism evidence="2 3">
    <name type="scientific">Purpureocillium lavendulum</name>
    <dbReference type="NCBI Taxonomy" id="1247861"/>
    <lineage>
        <taxon>Eukaryota</taxon>
        <taxon>Fungi</taxon>
        <taxon>Dikarya</taxon>
        <taxon>Ascomycota</taxon>
        <taxon>Pezizomycotina</taxon>
        <taxon>Sordariomycetes</taxon>
        <taxon>Hypocreomycetidae</taxon>
        <taxon>Hypocreales</taxon>
        <taxon>Ophiocordycipitaceae</taxon>
        <taxon>Purpureocillium</taxon>
    </lineage>
</organism>
<dbReference type="PANTHER" id="PTHR12905:SF0">
    <property type="entry name" value="CALCINEURIN-LIKE PHOSPHOESTERASE DOMAIN-CONTAINING PROTEIN"/>
    <property type="match status" value="1"/>
</dbReference>
<dbReference type="Proteomes" id="UP001163105">
    <property type="component" value="Unassembled WGS sequence"/>
</dbReference>
<dbReference type="Pfam" id="PF00149">
    <property type="entry name" value="Metallophos"/>
    <property type="match status" value="1"/>
</dbReference>
<dbReference type="GO" id="GO:0016787">
    <property type="term" value="F:hydrolase activity"/>
    <property type="evidence" value="ECO:0007669"/>
    <property type="project" value="InterPro"/>
</dbReference>
<reference evidence="2" key="1">
    <citation type="submission" date="2023-01" db="EMBL/GenBank/DDBJ databases">
        <title>The growth and conidiation of Purpureocillium lavendulum are regulated by nitrogen source and histone H3K14 acetylation.</title>
        <authorList>
            <person name="Tang P."/>
            <person name="Han J."/>
            <person name="Zhang C."/>
            <person name="Tang P."/>
            <person name="Qi F."/>
            <person name="Zhang K."/>
            <person name="Liang L."/>
        </authorList>
    </citation>
    <scope>NUCLEOTIDE SEQUENCE</scope>
    <source>
        <strain evidence="2">YMF1.00683</strain>
    </source>
</reference>
<dbReference type="EMBL" id="JAQHRD010000003">
    <property type="protein sequence ID" value="KAJ6443596.1"/>
    <property type="molecule type" value="Genomic_DNA"/>
</dbReference>
<dbReference type="SUPFAM" id="SSF56300">
    <property type="entry name" value="Metallo-dependent phosphatases"/>
    <property type="match status" value="1"/>
</dbReference>
<keyword evidence="3" id="KW-1185">Reference proteome</keyword>
<dbReference type="Gene3D" id="3.60.21.10">
    <property type="match status" value="1"/>
</dbReference>
<dbReference type="InterPro" id="IPR004843">
    <property type="entry name" value="Calcineurin-like_PHP"/>
</dbReference>
<sequence length="340" mass="37152">MESAQGGSPVKTTILILSDTHGMTLDGELPSQHADVAVHCGDLTEGSKLSEIRAALELLQAVNAPLKLVIAGNHDFTLDTPSFRKKVDEARPRLELELVREAYGDYGEAIQLLADARAHSIHYLDEGTHRSTLDNGAALTVYASPYTPSLGDWGFQYRPNDGHTYDIKPGTDIAVTHGPPLGILDRTDSSERAGSSDLFAAVARSKPRIHCFGHIQEGWGAKLVTWRDTTTEQPSHLTDIDNEQSTAIESLSTLRPGKFDTPETASIKEAKVRRYADQKSCRTRHCSDDDNPLIAGRQTLFVNAAIQGDDQMPLHPPWLVTLELPRSTGDQNAEMSPAIE</sequence>
<protein>
    <submittedName>
        <fullName evidence="2">Ser/Thr protein phosphatase</fullName>
    </submittedName>
</protein>